<protein>
    <submittedName>
        <fullName evidence="1">Uncharacterized protein</fullName>
    </submittedName>
</protein>
<sequence>MASPQGQESASFSQQVRDNTNLIQNTSGIIAALGLDKIGRGSVGNLITPATWVLNYGAQGSTPSAVDVGIYGSGFISGIAGMAVSTLKAIVDDDINQKVQAIRLQQLAKYRPYILPVQSYGSSSPFIIAQTIASNGGTAWQGQNGQWVYLTDAKGRLVIDFEPQSALRVMRPKYPFERASNGKFIYCSTSC</sequence>
<name>A0ABV7HL81_9GAMM</name>
<reference evidence="2" key="1">
    <citation type="journal article" date="2019" name="Int. J. Syst. Evol. Microbiol.">
        <title>The Global Catalogue of Microorganisms (GCM) 10K type strain sequencing project: providing services to taxonomists for standard genome sequencing and annotation.</title>
        <authorList>
            <consortium name="The Broad Institute Genomics Platform"/>
            <consortium name="The Broad Institute Genome Sequencing Center for Infectious Disease"/>
            <person name="Wu L."/>
            <person name="Ma J."/>
        </authorList>
    </citation>
    <scope>NUCLEOTIDE SEQUENCE [LARGE SCALE GENOMIC DNA]</scope>
    <source>
        <strain evidence="2">KCTC 52438</strain>
    </source>
</reference>
<keyword evidence="2" id="KW-1185">Reference proteome</keyword>
<dbReference type="RefSeq" id="WP_386722204.1">
    <property type="nucleotide sequence ID" value="NZ_JBHRSZ010000006.1"/>
</dbReference>
<dbReference type="Proteomes" id="UP001595476">
    <property type="component" value="Unassembled WGS sequence"/>
</dbReference>
<proteinExistence type="predicted"/>
<accession>A0ABV7HL81</accession>
<gene>
    <name evidence="1" type="ORF">ACFOEK_14670</name>
</gene>
<comment type="caution">
    <text evidence="1">The sequence shown here is derived from an EMBL/GenBank/DDBJ whole genome shotgun (WGS) entry which is preliminary data.</text>
</comment>
<evidence type="ECO:0000313" key="2">
    <source>
        <dbReference type="Proteomes" id="UP001595476"/>
    </source>
</evidence>
<dbReference type="EMBL" id="JBHRSZ010000006">
    <property type="protein sequence ID" value="MFC3152276.1"/>
    <property type="molecule type" value="Genomic_DNA"/>
</dbReference>
<organism evidence="1 2">
    <name type="scientific">Litoribrevibacter euphylliae</name>
    <dbReference type="NCBI Taxonomy" id="1834034"/>
    <lineage>
        <taxon>Bacteria</taxon>
        <taxon>Pseudomonadati</taxon>
        <taxon>Pseudomonadota</taxon>
        <taxon>Gammaproteobacteria</taxon>
        <taxon>Oceanospirillales</taxon>
        <taxon>Oceanospirillaceae</taxon>
        <taxon>Litoribrevibacter</taxon>
    </lineage>
</organism>
<evidence type="ECO:0000313" key="1">
    <source>
        <dbReference type="EMBL" id="MFC3152276.1"/>
    </source>
</evidence>